<gene>
    <name evidence="2" type="ORF">CRENBAI_012062</name>
</gene>
<accession>A0AAV9RU22</accession>
<sequence length="144" mass="15978">MLGRHMCRNKCVVLCGCVCEFVTWKNTLVSVARRGLQSTTPRSSKGQVELALEDPSSPRQPDIKHHRRIAIRDRSGSPQTKEAQSPPDPATLPPPATNASPGNRGPHQPPASRPPGTKQERPLRVPNMSCRHQLMTAVETWRHQ</sequence>
<feature type="non-terminal residue" evidence="2">
    <location>
        <position position="144"/>
    </location>
</feature>
<name>A0AAV9RU22_9TELE</name>
<dbReference type="EMBL" id="JAHHUM010001384">
    <property type="protein sequence ID" value="KAK5612540.1"/>
    <property type="molecule type" value="Genomic_DNA"/>
</dbReference>
<comment type="caution">
    <text evidence="2">The sequence shown here is derived from an EMBL/GenBank/DDBJ whole genome shotgun (WGS) entry which is preliminary data.</text>
</comment>
<evidence type="ECO:0000256" key="1">
    <source>
        <dbReference type="SAM" id="MobiDB-lite"/>
    </source>
</evidence>
<keyword evidence="3" id="KW-1185">Reference proteome</keyword>
<feature type="compositionally biased region" description="Pro residues" evidence="1">
    <location>
        <begin position="86"/>
        <end position="96"/>
    </location>
</feature>
<protein>
    <submittedName>
        <fullName evidence="2">Uncharacterized protein</fullName>
    </submittedName>
</protein>
<dbReference type="Proteomes" id="UP001311232">
    <property type="component" value="Unassembled WGS sequence"/>
</dbReference>
<evidence type="ECO:0000313" key="3">
    <source>
        <dbReference type="Proteomes" id="UP001311232"/>
    </source>
</evidence>
<dbReference type="AlphaFoldDB" id="A0AAV9RU22"/>
<reference evidence="2 3" key="1">
    <citation type="submission" date="2021-06" db="EMBL/GenBank/DDBJ databases">
        <authorList>
            <person name="Palmer J.M."/>
        </authorList>
    </citation>
    <scope>NUCLEOTIDE SEQUENCE [LARGE SCALE GENOMIC DNA]</scope>
    <source>
        <strain evidence="2 3">MEX-2019</strain>
        <tissue evidence="2">Muscle</tissue>
    </source>
</reference>
<proteinExistence type="predicted"/>
<feature type="compositionally biased region" description="Polar residues" evidence="1">
    <location>
        <begin position="36"/>
        <end position="46"/>
    </location>
</feature>
<feature type="region of interest" description="Disordered" evidence="1">
    <location>
        <begin position="35"/>
        <end position="130"/>
    </location>
</feature>
<organism evidence="2 3">
    <name type="scientific">Crenichthys baileyi</name>
    <name type="common">White River springfish</name>
    <dbReference type="NCBI Taxonomy" id="28760"/>
    <lineage>
        <taxon>Eukaryota</taxon>
        <taxon>Metazoa</taxon>
        <taxon>Chordata</taxon>
        <taxon>Craniata</taxon>
        <taxon>Vertebrata</taxon>
        <taxon>Euteleostomi</taxon>
        <taxon>Actinopterygii</taxon>
        <taxon>Neopterygii</taxon>
        <taxon>Teleostei</taxon>
        <taxon>Neoteleostei</taxon>
        <taxon>Acanthomorphata</taxon>
        <taxon>Ovalentaria</taxon>
        <taxon>Atherinomorphae</taxon>
        <taxon>Cyprinodontiformes</taxon>
        <taxon>Goodeidae</taxon>
        <taxon>Crenichthys</taxon>
    </lineage>
</organism>
<evidence type="ECO:0000313" key="2">
    <source>
        <dbReference type="EMBL" id="KAK5612540.1"/>
    </source>
</evidence>